<accession>A0ABD0Z3I6</accession>
<evidence type="ECO:0000313" key="2">
    <source>
        <dbReference type="Proteomes" id="UP001558652"/>
    </source>
</evidence>
<reference evidence="1 2" key="1">
    <citation type="submission" date="2024-07" db="EMBL/GenBank/DDBJ databases">
        <title>Chromosome-level genome assembly of the water stick insect Ranatra chinensis (Heteroptera: Nepidae).</title>
        <authorList>
            <person name="Liu X."/>
        </authorList>
    </citation>
    <scope>NUCLEOTIDE SEQUENCE [LARGE SCALE GENOMIC DNA]</scope>
    <source>
        <strain evidence="1">Cailab_2021Rc</strain>
        <tissue evidence="1">Muscle</tissue>
    </source>
</reference>
<gene>
    <name evidence="1" type="ORF">AAG570_010031</name>
</gene>
<comment type="caution">
    <text evidence="1">The sequence shown here is derived from an EMBL/GenBank/DDBJ whole genome shotgun (WGS) entry which is preliminary data.</text>
</comment>
<keyword evidence="2" id="KW-1185">Reference proteome</keyword>
<dbReference type="Proteomes" id="UP001558652">
    <property type="component" value="Unassembled WGS sequence"/>
</dbReference>
<name>A0ABD0Z3I6_9HEMI</name>
<organism evidence="1 2">
    <name type="scientific">Ranatra chinensis</name>
    <dbReference type="NCBI Taxonomy" id="642074"/>
    <lineage>
        <taxon>Eukaryota</taxon>
        <taxon>Metazoa</taxon>
        <taxon>Ecdysozoa</taxon>
        <taxon>Arthropoda</taxon>
        <taxon>Hexapoda</taxon>
        <taxon>Insecta</taxon>
        <taxon>Pterygota</taxon>
        <taxon>Neoptera</taxon>
        <taxon>Paraneoptera</taxon>
        <taxon>Hemiptera</taxon>
        <taxon>Heteroptera</taxon>
        <taxon>Panheteroptera</taxon>
        <taxon>Nepomorpha</taxon>
        <taxon>Nepidae</taxon>
        <taxon>Ranatrinae</taxon>
        <taxon>Ranatra</taxon>
    </lineage>
</organism>
<evidence type="ECO:0000313" key="1">
    <source>
        <dbReference type="EMBL" id="KAL1132073.1"/>
    </source>
</evidence>
<protein>
    <submittedName>
        <fullName evidence="1">Uncharacterized protein</fullName>
    </submittedName>
</protein>
<sequence length="408" mass="45862">MGLAGPGHRQYRLWYTDRANGSTMKRVILLSVLRTWGGALRDALEGGVIEALSSHIPSRAPVIGSNFFLSVVDTFFLKTKKLFQMSAIVVSLGLLLGGADKRIRFVIEHQIAHGLFYTLVECAPLRLCMLLLLHSFAFTPFRRFPPKNPFSVVKRCLPEGARSGDSMPQSSALSVIATLFERPNPFVIMLTLHYLEPISFHKLTMDLGRGFATQISSATNGFAIKLIIGWCAPRCRASPPLKPARLPCQRDGSRSWLKARLLFGPLGVYYREESPVSIEYVCGELVDQDDMKKRDRVDRLNIKSDRSVEPSASWGLRIYKKMVQTTEDGSPDGILLPAQPIPRTERPQTFTFSPNKEFSGGKRFSNDERVKEAVEKWFLEEEWSVFDEGIKMLEPGNCMEVDGDCVKK</sequence>
<dbReference type="AlphaFoldDB" id="A0ABD0Z3I6"/>
<proteinExistence type="predicted"/>
<dbReference type="EMBL" id="JBFDAA010000005">
    <property type="protein sequence ID" value="KAL1132073.1"/>
    <property type="molecule type" value="Genomic_DNA"/>
</dbReference>